<dbReference type="SUPFAM" id="SSF55781">
    <property type="entry name" value="GAF domain-like"/>
    <property type="match status" value="1"/>
</dbReference>
<evidence type="ECO:0000313" key="4">
    <source>
        <dbReference type="EMBL" id="RIY40951.1"/>
    </source>
</evidence>
<dbReference type="Pfam" id="PF13426">
    <property type="entry name" value="PAS_9"/>
    <property type="match status" value="2"/>
</dbReference>
<feature type="domain" description="PAC" evidence="2">
    <location>
        <begin position="410"/>
        <end position="462"/>
    </location>
</feature>
<dbReference type="SUPFAM" id="SSF55785">
    <property type="entry name" value="PYP-like sensor domain (PAS domain)"/>
    <property type="match status" value="2"/>
</dbReference>
<dbReference type="InterPro" id="IPR000014">
    <property type="entry name" value="PAS"/>
</dbReference>
<evidence type="ECO:0008006" key="6">
    <source>
        <dbReference type="Google" id="ProtNLM"/>
    </source>
</evidence>
<feature type="domain" description="GGDEF" evidence="3">
    <location>
        <begin position="494"/>
        <end position="627"/>
    </location>
</feature>
<feature type="domain" description="PAS" evidence="1">
    <location>
        <begin position="334"/>
        <end position="386"/>
    </location>
</feature>
<dbReference type="Pfam" id="PF00990">
    <property type="entry name" value="GGDEF"/>
    <property type="match status" value="1"/>
</dbReference>
<dbReference type="InterPro" id="IPR000700">
    <property type="entry name" value="PAS-assoc_C"/>
</dbReference>
<dbReference type="InterPro" id="IPR000160">
    <property type="entry name" value="GGDEF_dom"/>
</dbReference>
<dbReference type="FunFam" id="3.30.70.270:FF:000001">
    <property type="entry name" value="Diguanylate cyclase domain protein"/>
    <property type="match status" value="1"/>
</dbReference>
<dbReference type="CDD" id="cd01949">
    <property type="entry name" value="GGDEF"/>
    <property type="match status" value="1"/>
</dbReference>
<comment type="caution">
    <text evidence="4">The sequence shown here is derived from an EMBL/GenBank/DDBJ whole genome shotgun (WGS) entry which is preliminary data.</text>
</comment>
<dbReference type="PROSITE" id="PS50112">
    <property type="entry name" value="PAS"/>
    <property type="match status" value="1"/>
</dbReference>
<dbReference type="SMART" id="SM00086">
    <property type="entry name" value="PAC"/>
    <property type="match status" value="2"/>
</dbReference>
<dbReference type="Gene3D" id="3.30.450.20">
    <property type="entry name" value="PAS domain"/>
    <property type="match status" value="2"/>
</dbReference>
<feature type="domain" description="PAC" evidence="2">
    <location>
        <begin position="286"/>
        <end position="337"/>
    </location>
</feature>
<dbReference type="Gene3D" id="3.30.70.270">
    <property type="match status" value="1"/>
</dbReference>
<dbReference type="InterPro" id="IPR001610">
    <property type="entry name" value="PAC"/>
</dbReference>
<dbReference type="SMART" id="SM00091">
    <property type="entry name" value="PAS"/>
    <property type="match status" value="2"/>
</dbReference>
<proteinExistence type="predicted"/>
<evidence type="ECO:0000259" key="1">
    <source>
        <dbReference type="PROSITE" id="PS50112"/>
    </source>
</evidence>
<dbReference type="SMART" id="SM00267">
    <property type="entry name" value="GGDEF"/>
    <property type="match status" value="1"/>
</dbReference>
<name>A0A3A1YTW0_9BURK</name>
<protein>
    <recommendedName>
        <fullName evidence="6">Diguanylate cyclase</fullName>
    </recommendedName>
</protein>
<evidence type="ECO:0000313" key="5">
    <source>
        <dbReference type="Proteomes" id="UP000266206"/>
    </source>
</evidence>
<dbReference type="NCBIfam" id="TIGR00254">
    <property type="entry name" value="GGDEF"/>
    <property type="match status" value="1"/>
</dbReference>
<dbReference type="GO" id="GO:0003824">
    <property type="term" value="F:catalytic activity"/>
    <property type="evidence" value="ECO:0007669"/>
    <property type="project" value="UniProtKB-ARBA"/>
</dbReference>
<organism evidence="4 5">
    <name type="scientific">Neopusillimonas maritima</name>
    <dbReference type="NCBI Taxonomy" id="2026239"/>
    <lineage>
        <taxon>Bacteria</taxon>
        <taxon>Pseudomonadati</taxon>
        <taxon>Pseudomonadota</taxon>
        <taxon>Betaproteobacteria</taxon>
        <taxon>Burkholderiales</taxon>
        <taxon>Alcaligenaceae</taxon>
        <taxon>Neopusillimonas</taxon>
    </lineage>
</organism>
<dbReference type="InterPro" id="IPR035965">
    <property type="entry name" value="PAS-like_dom_sf"/>
</dbReference>
<dbReference type="Pfam" id="PF13185">
    <property type="entry name" value="GAF_2"/>
    <property type="match status" value="1"/>
</dbReference>
<dbReference type="AlphaFoldDB" id="A0A3A1YTW0"/>
<dbReference type="EMBL" id="NQYH01000006">
    <property type="protein sequence ID" value="RIY40951.1"/>
    <property type="molecule type" value="Genomic_DNA"/>
</dbReference>
<dbReference type="PANTHER" id="PTHR46663">
    <property type="entry name" value="DIGUANYLATE CYCLASE DGCT-RELATED"/>
    <property type="match status" value="1"/>
</dbReference>
<dbReference type="CDD" id="cd00130">
    <property type="entry name" value="PAS"/>
    <property type="match status" value="1"/>
</dbReference>
<dbReference type="InterPro" id="IPR052163">
    <property type="entry name" value="DGC-Regulatory_Protein"/>
</dbReference>
<dbReference type="PROSITE" id="PS50887">
    <property type="entry name" value="GGDEF"/>
    <property type="match status" value="1"/>
</dbReference>
<dbReference type="PANTHER" id="PTHR46663:SF3">
    <property type="entry name" value="SLL0267 PROTEIN"/>
    <property type="match status" value="1"/>
</dbReference>
<accession>A0A3A1YTW0</accession>
<dbReference type="PROSITE" id="PS50113">
    <property type="entry name" value="PAC"/>
    <property type="match status" value="2"/>
</dbReference>
<dbReference type="NCBIfam" id="TIGR00229">
    <property type="entry name" value="sensory_box"/>
    <property type="match status" value="1"/>
</dbReference>
<dbReference type="InterPro" id="IPR029016">
    <property type="entry name" value="GAF-like_dom_sf"/>
</dbReference>
<reference evidence="4 5" key="1">
    <citation type="submission" date="2017-08" db="EMBL/GenBank/DDBJ databases">
        <title>Pusillimonas indicus sp. nov., a member of the family Alcaligenaceae isolated from surface seawater.</title>
        <authorList>
            <person name="Li J."/>
        </authorList>
    </citation>
    <scope>NUCLEOTIDE SEQUENCE [LARGE SCALE GENOMIC DNA]</scope>
    <source>
        <strain evidence="4 5">L52-1-41</strain>
    </source>
</reference>
<dbReference type="InterPro" id="IPR029787">
    <property type="entry name" value="Nucleotide_cyclase"/>
</dbReference>
<sequence length="627" mass="71093">MHSKTGSGLFQVFIFIVVKTVPTSVQELEARLAHSTALVRRLYLQYDVAAILAESESEEEALPQVLQAIARNKSWDLALAWVFDDEQINLYEWSEIDEDVSDYIDASRELALEQVDDLPAQVLGAKDIVWVPDLSTETSHSRHAISTQTGWCNAVAFPLQHGQKLLGVIELVRRDCEPLEEDLKGLLRILGRDIARFIESVRYEEELEKKNARLAQAQLIARMGVWEWRPFDDRLRTNDGTLMALGLSASQTPRNCQAYLAFVPEPDRTRLQEALSSVQNLDVDEIELEHTFASQDGVRLLVLRAKARTDRHGRLKKIIGMVQDITERAALEQELRLTAAAVEQAAEAMVILDQQGNIVSVNPAFTRITGYNKEEVRGKSMSALLHWPTGKHDGSFFRALTGRLLMSGHWEGEVWAQRKNGEQFPELLSISVIRNAANQITHYVGVFNDISDQKDQEERLRRRALYDPLTALPNRFLLLDHLEKAIERASRRQLKLAVCFMDLDHFKPVNDTYGHETGDQLLKQIAVRLVRTLRKSDFVARLGGDEFVLVLEDIDGLARVERVAQKVVDVLREPFALNDATVEIGCSIGIALYPDHAERAKTLLRYADEALYETKEAGRDGYRITRR</sequence>
<evidence type="ECO:0000259" key="2">
    <source>
        <dbReference type="PROSITE" id="PS50113"/>
    </source>
</evidence>
<gene>
    <name evidence="4" type="ORF">CJP73_09175</name>
</gene>
<dbReference type="InterPro" id="IPR003018">
    <property type="entry name" value="GAF"/>
</dbReference>
<dbReference type="Gene3D" id="3.30.450.40">
    <property type="match status" value="1"/>
</dbReference>
<evidence type="ECO:0000259" key="3">
    <source>
        <dbReference type="PROSITE" id="PS50887"/>
    </source>
</evidence>
<dbReference type="Proteomes" id="UP000266206">
    <property type="component" value="Unassembled WGS sequence"/>
</dbReference>
<dbReference type="SUPFAM" id="SSF55073">
    <property type="entry name" value="Nucleotide cyclase"/>
    <property type="match status" value="1"/>
</dbReference>
<dbReference type="InterPro" id="IPR043128">
    <property type="entry name" value="Rev_trsase/Diguanyl_cyclase"/>
</dbReference>